<gene>
    <name evidence="3" type="ORF">E6K76_03075</name>
</gene>
<feature type="domain" description="Zinc finger/thioredoxin putative" evidence="2">
    <location>
        <begin position="46"/>
        <end position="80"/>
    </location>
</feature>
<feature type="compositionally biased region" description="Basic and acidic residues" evidence="1">
    <location>
        <begin position="15"/>
        <end position="24"/>
    </location>
</feature>
<dbReference type="InterPro" id="IPR011723">
    <property type="entry name" value="Znf/thioredoxin_put"/>
</dbReference>
<dbReference type="Pfam" id="PF13717">
    <property type="entry name" value="Zn_ribbon_4"/>
    <property type="match status" value="1"/>
</dbReference>
<dbReference type="NCBIfam" id="TIGR02098">
    <property type="entry name" value="MJ0042_CXXC"/>
    <property type="match status" value="1"/>
</dbReference>
<protein>
    <recommendedName>
        <fullName evidence="2">Zinc finger/thioredoxin putative domain-containing protein</fullName>
    </recommendedName>
</protein>
<evidence type="ECO:0000259" key="2">
    <source>
        <dbReference type="Pfam" id="PF13717"/>
    </source>
</evidence>
<evidence type="ECO:0000313" key="3">
    <source>
        <dbReference type="EMBL" id="TMQ59920.1"/>
    </source>
</evidence>
<sequence length="307" mass="32864">MDRGPLRGSGPLPGERVENSPKDGAYEADRVIDRLSCFGFRRSAWMHVECGACGARYVIADEKIPAQGVRVRCRKCQAVFSVAKPEPVAPAELPLIPPSPLEAPREGGAPAAAPERGTDIERFAPSFAEHPPAAGVEISSQPEFTRGYESGVSSPAPAPGAPPVRELSAPAPSAPARPHSTGPAAEPNPFASEPKLDASEPNAPGPKPSAERSPASTGIPEGLPEAERLKHERARRLARVLASDIAIYNKEKRDRGIKDGNLVAVLGYEIKKSWEVYKERVTAELANSTPYFRDALNEMLAEGKKIF</sequence>
<proteinExistence type="predicted"/>
<name>A0A538T8F1_UNCEI</name>
<dbReference type="EMBL" id="VBOW01000018">
    <property type="protein sequence ID" value="TMQ59920.1"/>
    <property type="molecule type" value="Genomic_DNA"/>
</dbReference>
<comment type="caution">
    <text evidence="3">The sequence shown here is derived from an EMBL/GenBank/DDBJ whole genome shotgun (WGS) entry which is preliminary data.</text>
</comment>
<feature type="compositionally biased region" description="Low complexity" evidence="1">
    <location>
        <begin position="1"/>
        <end position="14"/>
    </location>
</feature>
<feature type="compositionally biased region" description="Low complexity" evidence="1">
    <location>
        <begin position="168"/>
        <end position="178"/>
    </location>
</feature>
<feature type="region of interest" description="Disordered" evidence="1">
    <location>
        <begin position="1"/>
        <end position="24"/>
    </location>
</feature>
<feature type="region of interest" description="Disordered" evidence="1">
    <location>
        <begin position="145"/>
        <end position="228"/>
    </location>
</feature>
<organism evidence="3 4">
    <name type="scientific">Eiseniibacteriota bacterium</name>
    <dbReference type="NCBI Taxonomy" id="2212470"/>
    <lineage>
        <taxon>Bacteria</taxon>
        <taxon>Candidatus Eiseniibacteriota</taxon>
    </lineage>
</organism>
<evidence type="ECO:0000313" key="4">
    <source>
        <dbReference type="Proteomes" id="UP000316852"/>
    </source>
</evidence>
<accession>A0A538T8F1</accession>
<dbReference type="Proteomes" id="UP000316852">
    <property type="component" value="Unassembled WGS sequence"/>
</dbReference>
<evidence type="ECO:0000256" key="1">
    <source>
        <dbReference type="SAM" id="MobiDB-lite"/>
    </source>
</evidence>
<reference evidence="3 4" key="1">
    <citation type="journal article" date="2019" name="Nat. Microbiol.">
        <title>Mediterranean grassland soil C-N compound turnover is dependent on rainfall and depth, and is mediated by genomically divergent microorganisms.</title>
        <authorList>
            <person name="Diamond S."/>
            <person name="Andeer P.F."/>
            <person name="Li Z."/>
            <person name="Crits-Christoph A."/>
            <person name="Burstein D."/>
            <person name="Anantharaman K."/>
            <person name="Lane K.R."/>
            <person name="Thomas B.C."/>
            <person name="Pan C."/>
            <person name="Northen T.R."/>
            <person name="Banfield J.F."/>
        </authorList>
    </citation>
    <scope>NUCLEOTIDE SEQUENCE [LARGE SCALE GENOMIC DNA]</scope>
    <source>
        <strain evidence="3">WS_6</strain>
    </source>
</reference>
<dbReference type="AlphaFoldDB" id="A0A538T8F1"/>